<dbReference type="PANTHER" id="PTHR30600">
    <property type="entry name" value="CYTOCHROME C PEROXIDASE-RELATED"/>
    <property type="match status" value="1"/>
</dbReference>
<organism evidence="9 10">
    <name type="scientific">Wocania arenilitoris</name>
    <dbReference type="NCBI Taxonomy" id="2044858"/>
    <lineage>
        <taxon>Bacteria</taxon>
        <taxon>Pseudomonadati</taxon>
        <taxon>Bacteroidota</taxon>
        <taxon>Flavobacteriia</taxon>
        <taxon>Flavobacteriales</taxon>
        <taxon>Flavobacteriaceae</taxon>
        <taxon>Wocania</taxon>
    </lineage>
</organism>
<keyword evidence="7" id="KW-0732">Signal</keyword>
<name>A0AAE3EMY4_9FLAO</name>
<comment type="caution">
    <text evidence="9">The sequence shown here is derived from an EMBL/GenBank/DDBJ whole genome shotgun (WGS) entry which is preliminary data.</text>
</comment>
<dbReference type="InterPro" id="IPR051395">
    <property type="entry name" value="Cytochrome_c_Peroxidase/MauG"/>
</dbReference>
<evidence type="ECO:0000256" key="7">
    <source>
        <dbReference type="SAM" id="SignalP"/>
    </source>
</evidence>
<dbReference type="GO" id="GO:0009055">
    <property type="term" value="F:electron transfer activity"/>
    <property type="evidence" value="ECO:0007669"/>
    <property type="project" value="InterPro"/>
</dbReference>
<evidence type="ECO:0000256" key="6">
    <source>
        <dbReference type="PROSITE-ProRule" id="PRU00433"/>
    </source>
</evidence>
<dbReference type="GO" id="GO:0020037">
    <property type="term" value="F:heme binding"/>
    <property type="evidence" value="ECO:0007669"/>
    <property type="project" value="InterPro"/>
</dbReference>
<keyword evidence="10" id="KW-1185">Reference proteome</keyword>
<dbReference type="InterPro" id="IPR036909">
    <property type="entry name" value="Cyt_c-like_dom_sf"/>
</dbReference>
<reference evidence="9" key="1">
    <citation type="submission" date="2022-01" db="EMBL/GenBank/DDBJ databases">
        <title>Draft genome sequence of Sabulilitoribacter arenilitoris KCTC 52401.</title>
        <authorList>
            <person name="Oh J.-S."/>
        </authorList>
    </citation>
    <scope>NUCLEOTIDE SEQUENCE</scope>
    <source>
        <strain evidence="9">HMF6543</strain>
    </source>
</reference>
<dbReference type="Pfam" id="PF03150">
    <property type="entry name" value="CCP_MauG"/>
    <property type="match status" value="1"/>
</dbReference>
<dbReference type="GO" id="GO:0004130">
    <property type="term" value="F:cytochrome-c peroxidase activity"/>
    <property type="evidence" value="ECO:0007669"/>
    <property type="project" value="TreeGrafter"/>
</dbReference>
<evidence type="ECO:0000256" key="1">
    <source>
        <dbReference type="ARBA" id="ARBA00004196"/>
    </source>
</evidence>
<keyword evidence="2 6" id="KW-0349">Heme</keyword>
<dbReference type="GO" id="GO:0046872">
    <property type="term" value="F:metal ion binding"/>
    <property type="evidence" value="ECO:0007669"/>
    <property type="project" value="UniProtKB-KW"/>
</dbReference>
<proteinExistence type="predicted"/>
<dbReference type="InterPro" id="IPR004852">
    <property type="entry name" value="Di-haem_cyt_c_peroxidsae"/>
</dbReference>
<evidence type="ECO:0000256" key="4">
    <source>
        <dbReference type="ARBA" id="ARBA00023002"/>
    </source>
</evidence>
<keyword evidence="4" id="KW-0560">Oxidoreductase</keyword>
<sequence>MKNLRVCNLLAICIATLFFSCATDNDDYVDITLQNNLEKKILELYGSKDALILPASNDYLAIPNDVNNPITDAKVALGKLLYHETGLGLNPKQPEGMSTYSCASCHHVAAGFQSGILQGIGEGGFGFGSFGEGRIKSSNYMEENLDVQPIRSPSVLNVAYQDVMLWNGQFGATGTNSGTEVSWTIGTPKESNTLGFEGVETQAIAGLDVHRLVIDEDFIKNSSYKIMFDEAYPNVDESDRYSKLNAGLAIAAYERTLLPNQAPFQKWLKGEEQAMSNEELQGATLFFDKGKCYTCHSGPGLNGMSFHALGMNDLVGENVLTVVDEATKKGRGGFTGNSNDDYKFKTPQLYNLKGVGFYGHGGSFKSVKDIISYKNAAVHENVEVPSEKLSSMFTPLNLTESEVDFLTLFIERSLYDDNLTRYVPEKLPSGNCFPNADSQSQKDLGFI</sequence>
<feature type="signal peptide" evidence="7">
    <location>
        <begin position="1"/>
        <end position="22"/>
    </location>
</feature>
<dbReference type="SUPFAM" id="SSF46626">
    <property type="entry name" value="Cytochrome c"/>
    <property type="match status" value="2"/>
</dbReference>
<evidence type="ECO:0000256" key="3">
    <source>
        <dbReference type="ARBA" id="ARBA00022723"/>
    </source>
</evidence>
<dbReference type="RefSeq" id="WP_237239720.1">
    <property type="nucleotide sequence ID" value="NZ_JAKKDU010000008.1"/>
</dbReference>
<evidence type="ECO:0000256" key="5">
    <source>
        <dbReference type="ARBA" id="ARBA00023004"/>
    </source>
</evidence>
<dbReference type="InterPro" id="IPR009056">
    <property type="entry name" value="Cyt_c-like_dom"/>
</dbReference>
<feature type="chain" id="PRO_5041994930" evidence="7">
    <location>
        <begin position="23"/>
        <end position="447"/>
    </location>
</feature>
<dbReference type="Gene3D" id="1.10.760.10">
    <property type="entry name" value="Cytochrome c-like domain"/>
    <property type="match status" value="2"/>
</dbReference>
<dbReference type="AlphaFoldDB" id="A0AAE3EMY4"/>
<dbReference type="PROSITE" id="PS51007">
    <property type="entry name" value="CYTC"/>
    <property type="match status" value="1"/>
</dbReference>
<dbReference type="GO" id="GO:0030313">
    <property type="term" value="C:cell envelope"/>
    <property type="evidence" value="ECO:0007669"/>
    <property type="project" value="UniProtKB-SubCell"/>
</dbReference>
<evidence type="ECO:0000259" key="8">
    <source>
        <dbReference type="PROSITE" id="PS51007"/>
    </source>
</evidence>
<keyword evidence="5 6" id="KW-0408">Iron</keyword>
<evidence type="ECO:0000313" key="9">
    <source>
        <dbReference type="EMBL" id="MCF7568378.1"/>
    </source>
</evidence>
<protein>
    <submittedName>
        <fullName evidence="9">Cytochrome-c peroxidase</fullName>
    </submittedName>
</protein>
<evidence type="ECO:0000256" key="2">
    <source>
        <dbReference type="ARBA" id="ARBA00022617"/>
    </source>
</evidence>
<keyword evidence="3 6" id="KW-0479">Metal-binding</keyword>
<dbReference type="PROSITE" id="PS51257">
    <property type="entry name" value="PROKAR_LIPOPROTEIN"/>
    <property type="match status" value="1"/>
</dbReference>
<dbReference type="EMBL" id="JAKKDU010000008">
    <property type="protein sequence ID" value="MCF7568378.1"/>
    <property type="molecule type" value="Genomic_DNA"/>
</dbReference>
<feature type="domain" description="Cytochrome c" evidence="8">
    <location>
        <begin position="277"/>
        <end position="414"/>
    </location>
</feature>
<dbReference type="Proteomes" id="UP001199795">
    <property type="component" value="Unassembled WGS sequence"/>
</dbReference>
<comment type="subcellular location">
    <subcellularLocation>
        <location evidence="1">Cell envelope</location>
    </subcellularLocation>
</comment>
<keyword evidence="9" id="KW-0575">Peroxidase</keyword>
<gene>
    <name evidence="9" type="ORF">L3X37_08375</name>
</gene>
<evidence type="ECO:0000313" key="10">
    <source>
        <dbReference type="Proteomes" id="UP001199795"/>
    </source>
</evidence>
<accession>A0AAE3EMY4</accession>